<sequence length="280" mass="30409">MPHKRAKRSARENEKTLRGPDLPPSQIAHHTKATKKTGVTTKASKLDEEPIPKSAARILNAASIRGSYKKRKLDDDGEEGGKQGRKRSKGDGEGLEMLKLQPGETIAHFNKRVNQGMVSSIKSAIATSSAHTRKVNKTEQDEKLEKAAAKKKKKASPKDQAQGPDGDTSDPEGSSQKPKSSVPVPAPRQEMPRATEFQVALTSAPRRLNDIAQAPPTLTVGKLTKKKAAAAAAVVQSSETEGAGLRSGVVSMAQKLRMEEERENAIRRYRELKARRLQSS</sequence>
<evidence type="ECO:0000313" key="2">
    <source>
        <dbReference type="EMBL" id="EIW81587.1"/>
    </source>
</evidence>
<organism evidence="2 3">
    <name type="scientific">Coniophora puteana (strain RWD-64-598)</name>
    <name type="common">Brown rot fungus</name>
    <dbReference type="NCBI Taxonomy" id="741705"/>
    <lineage>
        <taxon>Eukaryota</taxon>
        <taxon>Fungi</taxon>
        <taxon>Dikarya</taxon>
        <taxon>Basidiomycota</taxon>
        <taxon>Agaricomycotina</taxon>
        <taxon>Agaricomycetes</taxon>
        <taxon>Agaricomycetidae</taxon>
        <taxon>Boletales</taxon>
        <taxon>Coniophorineae</taxon>
        <taxon>Coniophoraceae</taxon>
        <taxon>Coniophora</taxon>
    </lineage>
</organism>
<feature type="region of interest" description="Disordered" evidence="1">
    <location>
        <begin position="1"/>
        <end position="103"/>
    </location>
</feature>
<dbReference type="RefSeq" id="XP_007768895.1">
    <property type="nucleotide sequence ID" value="XM_007770705.1"/>
</dbReference>
<dbReference type="OrthoDB" id="5876637at2759"/>
<dbReference type="AlphaFoldDB" id="A0A5M3MR95"/>
<feature type="region of interest" description="Disordered" evidence="1">
    <location>
        <begin position="124"/>
        <end position="196"/>
    </location>
</feature>
<name>A0A5M3MR95_CONPW</name>
<feature type="compositionally biased region" description="Basic and acidic residues" evidence="1">
    <location>
        <begin position="9"/>
        <end position="18"/>
    </location>
</feature>
<dbReference type="Proteomes" id="UP000053558">
    <property type="component" value="Unassembled WGS sequence"/>
</dbReference>
<dbReference type="OMA" id="IGHFNRR"/>
<feature type="compositionally biased region" description="Low complexity" evidence="1">
    <location>
        <begin position="174"/>
        <end position="183"/>
    </location>
</feature>
<dbReference type="GeneID" id="19211392"/>
<feature type="compositionally biased region" description="Basic and acidic residues" evidence="1">
    <location>
        <begin position="136"/>
        <end position="148"/>
    </location>
</feature>
<evidence type="ECO:0000313" key="3">
    <source>
        <dbReference type="Proteomes" id="UP000053558"/>
    </source>
</evidence>
<keyword evidence="3" id="KW-1185">Reference proteome</keyword>
<proteinExistence type="predicted"/>
<dbReference type="EMBL" id="JH711578">
    <property type="protein sequence ID" value="EIW81587.1"/>
    <property type="molecule type" value="Genomic_DNA"/>
</dbReference>
<accession>A0A5M3MR95</accession>
<dbReference type="KEGG" id="cput:CONPUDRAFT_90444"/>
<evidence type="ECO:0000256" key="1">
    <source>
        <dbReference type="SAM" id="MobiDB-lite"/>
    </source>
</evidence>
<gene>
    <name evidence="2" type="ORF">CONPUDRAFT_90444</name>
</gene>
<protein>
    <submittedName>
        <fullName evidence="2">Uncharacterized protein</fullName>
    </submittedName>
</protein>
<comment type="caution">
    <text evidence="2">The sequence shown here is derived from an EMBL/GenBank/DDBJ whole genome shotgun (WGS) entry which is preliminary data.</text>
</comment>
<reference evidence="3" key="1">
    <citation type="journal article" date="2012" name="Science">
        <title>The Paleozoic origin of enzymatic lignin decomposition reconstructed from 31 fungal genomes.</title>
        <authorList>
            <person name="Floudas D."/>
            <person name="Binder M."/>
            <person name="Riley R."/>
            <person name="Barry K."/>
            <person name="Blanchette R.A."/>
            <person name="Henrissat B."/>
            <person name="Martinez A.T."/>
            <person name="Otillar R."/>
            <person name="Spatafora J.W."/>
            <person name="Yadav J.S."/>
            <person name="Aerts A."/>
            <person name="Benoit I."/>
            <person name="Boyd A."/>
            <person name="Carlson A."/>
            <person name="Copeland A."/>
            <person name="Coutinho P.M."/>
            <person name="de Vries R.P."/>
            <person name="Ferreira P."/>
            <person name="Findley K."/>
            <person name="Foster B."/>
            <person name="Gaskell J."/>
            <person name="Glotzer D."/>
            <person name="Gorecki P."/>
            <person name="Heitman J."/>
            <person name="Hesse C."/>
            <person name="Hori C."/>
            <person name="Igarashi K."/>
            <person name="Jurgens J.A."/>
            <person name="Kallen N."/>
            <person name="Kersten P."/>
            <person name="Kohler A."/>
            <person name="Kuees U."/>
            <person name="Kumar T.K.A."/>
            <person name="Kuo A."/>
            <person name="LaButti K."/>
            <person name="Larrondo L.F."/>
            <person name="Lindquist E."/>
            <person name="Ling A."/>
            <person name="Lombard V."/>
            <person name="Lucas S."/>
            <person name="Lundell T."/>
            <person name="Martin R."/>
            <person name="McLaughlin D.J."/>
            <person name="Morgenstern I."/>
            <person name="Morin E."/>
            <person name="Murat C."/>
            <person name="Nagy L.G."/>
            <person name="Nolan M."/>
            <person name="Ohm R.A."/>
            <person name="Patyshakuliyeva A."/>
            <person name="Rokas A."/>
            <person name="Ruiz-Duenas F.J."/>
            <person name="Sabat G."/>
            <person name="Salamov A."/>
            <person name="Samejima M."/>
            <person name="Schmutz J."/>
            <person name="Slot J.C."/>
            <person name="St John F."/>
            <person name="Stenlid J."/>
            <person name="Sun H."/>
            <person name="Sun S."/>
            <person name="Syed K."/>
            <person name="Tsang A."/>
            <person name="Wiebenga A."/>
            <person name="Young D."/>
            <person name="Pisabarro A."/>
            <person name="Eastwood D.C."/>
            <person name="Martin F."/>
            <person name="Cullen D."/>
            <person name="Grigoriev I.V."/>
            <person name="Hibbett D.S."/>
        </authorList>
    </citation>
    <scope>NUCLEOTIDE SEQUENCE [LARGE SCALE GENOMIC DNA]</scope>
    <source>
        <strain evidence="3">RWD-64-598 SS2</strain>
    </source>
</reference>